<feature type="transmembrane region" description="Helical" evidence="8">
    <location>
        <begin position="181"/>
        <end position="211"/>
    </location>
</feature>
<keyword evidence="5 8" id="KW-0812">Transmembrane</keyword>
<dbReference type="GO" id="GO:0009103">
    <property type="term" value="P:lipopolysaccharide biosynthetic process"/>
    <property type="evidence" value="ECO:0007669"/>
    <property type="project" value="UniProtKB-ARBA"/>
</dbReference>
<dbReference type="Proteomes" id="UP000808761">
    <property type="component" value="Unassembled WGS sequence"/>
</dbReference>
<dbReference type="AlphaFoldDB" id="A0A9D6UK74"/>
<name>A0A9D6UK74_UNCSA</name>
<keyword evidence="2" id="KW-1003">Cell membrane</keyword>
<feature type="transmembrane region" description="Helical" evidence="8">
    <location>
        <begin position="138"/>
        <end position="160"/>
    </location>
</feature>
<feature type="transmembrane region" description="Helical" evidence="8">
    <location>
        <begin position="110"/>
        <end position="126"/>
    </location>
</feature>
<evidence type="ECO:0000256" key="2">
    <source>
        <dbReference type="ARBA" id="ARBA00022475"/>
    </source>
</evidence>
<comment type="subcellular location">
    <subcellularLocation>
        <location evidence="1">Cell membrane</location>
        <topology evidence="1">Multi-pass membrane protein</topology>
    </subcellularLocation>
</comment>
<evidence type="ECO:0000313" key="10">
    <source>
        <dbReference type="EMBL" id="MBI5078894.1"/>
    </source>
</evidence>
<keyword evidence="3" id="KW-0328">Glycosyltransferase</keyword>
<evidence type="ECO:0000256" key="1">
    <source>
        <dbReference type="ARBA" id="ARBA00004651"/>
    </source>
</evidence>
<evidence type="ECO:0000313" key="11">
    <source>
        <dbReference type="Proteomes" id="UP000808761"/>
    </source>
</evidence>
<accession>A0A9D6UK74</accession>
<dbReference type="PANTHER" id="PTHR33908:SF11">
    <property type="entry name" value="MEMBRANE PROTEIN"/>
    <property type="match status" value="1"/>
</dbReference>
<feature type="transmembrane region" description="Helical" evidence="8">
    <location>
        <begin position="251"/>
        <end position="271"/>
    </location>
</feature>
<protein>
    <submittedName>
        <fullName evidence="10">Glycosyltransferase family 39 protein</fullName>
    </submittedName>
</protein>
<keyword evidence="6 8" id="KW-1133">Transmembrane helix</keyword>
<evidence type="ECO:0000256" key="6">
    <source>
        <dbReference type="ARBA" id="ARBA00022989"/>
    </source>
</evidence>
<evidence type="ECO:0000256" key="4">
    <source>
        <dbReference type="ARBA" id="ARBA00022679"/>
    </source>
</evidence>
<proteinExistence type="predicted"/>
<sequence>MTRIKFFITCVILLSILLAQAALRMPFLREPVEADEGAYAYIAQRLLAGEVPYRDIFDHKPPAIYFIYAGLFKLFGDEPIVLTFSSAAFGMLTTLAVFAVGILLFGVRGALFSAGLYALFSGGPYVEGASANTEMFMVLPMVLALGCFLKAKQASPLLSLRERDVKINHWKNEKLGEGVKWLFLAGFFSGLAVMIKQVAVFNFLVLVGFSFTKMSNVQCPMSNEGVSYLDKVAKRHHHWKLEIGNWKLGGGIIYLLLGFLLFPLAFTLYFWSRGALPDFVRCVF</sequence>
<evidence type="ECO:0000256" key="7">
    <source>
        <dbReference type="ARBA" id="ARBA00023136"/>
    </source>
</evidence>
<reference evidence="10" key="1">
    <citation type="submission" date="2020-07" db="EMBL/GenBank/DDBJ databases">
        <title>Huge and variable diversity of episymbiotic CPR bacteria and DPANN archaea in groundwater ecosystems.</title>
        <authorList>
            <person name="He C.Y."/>
            <person name="Keren R."/>
            <person name="Whittaker M."/>
            <person name="Farag I.F."/>
            <person name="Doudna J."/>
            <person name="Cate J.H.D."/>
            <person name="Banfield J.F."/>
        </authorList>
    </citation>
    <scope>NUCLEOTIDE SEQUENCE</scope>
    <source>
        <strain evidence="10">NC_groundwater_1860_Pr3_B-0.1um_51_7</strain>
    </source>
</reference>
<dbReference type="InterPro" id="IPR050297">
    <property type="entry name" value="LipidA_mod_glycosyltrf_83"/>
</dbReference>
<evidence type="ECO:0000256" key="5">
    <source>
        <dbReference type="ARBA" id="ARBA00022692"/>
    </source>
</evidence>
<gene>
    <name evidence="10" type="ORF">HZB08_02610</name>
</gene>
<dbReference type="EMBL" id="JACRKR010000128">
    <property type="protein sequence ID" value="MBI5078894.1"/>
    <property type="molecule type" value="Genomic_DNA"/>
</dbReference>
<dbReference type="InterPro" id="IPR038731">
    <property type="entry name" value="RgtA/B/C-like"/>
</dbReference>
<keyword evidence="4" id="KW-0808">Transferase</keyword>
<evidence type="ECO:0000259" key="9">
    <source>
        <dbReference type="Pfam" id="PF13231"/>
    </source>
</evidence>
<comment type="caution">
    <text evidence="10">The sequence shown here is derived from an EMBL/GenBank/DDBJ whole genome shotgun (WGS) entry which is preliminary data.</text>
</comment>
<feature type="non-terminal residue" evidence="10">
    <location>
        <position position="284"/>
    </location>
</feature>
<dbReference type="GO" id="GO:0005886">
    <property type="term" value="C:plasma membrane"/>
    <property type="evidence" value="ECO:0007669"/>
    <property type="project" value="UniProtKB-SubCell"/>
</dbReference>
<keyword evidence="7 8" id="KW-0472">Membrane</keyword>
<dbReference type="Pfam" id="PF13231">
    <property type="entry name" value="PMT_2"/>
    <property type="match status" value="1"/>
</dbReference>
<organism evidence="10 11">
    <name type="scientific">Candidatus Saganbacteria bacterium</name>
    <dbReference type="NCBI Taxonomy" id="2575572"/>
    <lineage>
        <taxon>Bacteria</taxon>
        <taxon>Bacillati</taxon>
        <taxon>Saganbacteria</taxon>
    </lineage>
</organism>
<evidence type="ECO:0000256" key="8">
    <source>
        <dbReference type="SAM" id="Phobius"/>
    </source>
</evidence>
<dbReference type="GO" id="GO:0016763">
    <property type="term" value="F:pentosyltransferase activity"/>
    <property type="evidence" value="ECO:0007669"/>
    <property type="project" value="TreeGrafter"/>
</dbReference>
<feature type="domain" description="Glycosyltransferase RgtA/B/C/D-like" evidence="9">
    <location>
        <begin position="59"/>
        <end position="153"/>
    </location>
</feature>
<evidence type="ECO:0000256" key="3">
    <source>
        <dbReference type="ARBA" id="ARBA00022676"/>
    </source>
</evidence>
<dbReference type="PANTHER" id="PTHR33908">
    <property type="entry name" value="MANNOSYLTRANSFERASE YKCB-RELATED"/>
    <property type="match status" value="1"/>
</dbReference>
<feature type="transmembrane region" description="Helical" evidence="8">
    <location>
        <begin position="80"/>
        <end position="105"/>
    </location>
</feature>